<accession>A0ABR0GRA6</accession>
<evidence type="ECO:0000313" key="2">
    <source>
        <dbReference type="EMBL" id="KAK4658295.1"/>
    </source>
</evidence>
<proteinExistence type="predicted"/>
<reference evidence="2 3" key="1">
    <citation type="journal article" date="2023" name="bioRxiv">
        <title>High-quality genome assemblies of four members of thePodospora anserinaspecies complex.</title>
        <authorList>
            <person name="Ament-Velasquez S.L."/>
            <person name="Vogan A.A."/>
            <person name="Wallerman O."/>
            <person name="Hartmann F."/>
            <person name="Gautier V."/>
            <person name="Silar P."/>
            <person name="Giraud T."/>
            <person name="Johannesson H."/>
        </authorList>
    </citation>
    <scope>NUCLEOTIDE SEQUENCE [LARGE SCALE GENOMIC DNA]</scope>
    <source>
        <strain evidence="2 3">CBS 415.72m</strain>
    </source>
</reference>
<keyword evidence="1" id="KW-0732">Signal</keyword>
<feature type="signal peptide" evidence="1">
    <location>
        <begin position="1"/>
        <end position="26"/>
    </location>
</feature>
<evidence type="ECO:0000313" key="3">
    <source>
        <dbReference type="Proteomes" id="UP001323405"/>
    </source>
</evidence>
<gene>
    <name evidence="2" type="ORF">QC762_100278</name>
</gene>
<protein>
    <submittedName>
        <fullName evidence="2">Uncharacterized protein</fullName>
    </submittedName>
</protein>
<dbReference type="Proteomes" id="UP001323405">
    <property type="component" value="Unassembled WGS sequence"/>
</dbReference>
<name>A0ABR0GRA6_9PEZI</name>
<feature type="chain" id="PRO_5045437682" evidence="1">
    <location>
        <begin position="27"/>
        <end position="382"/>
    </location>
</feature>
<evidence type="ECO:0000256" key="1">
    <source>
        <dbReference type="SAM" id="SignalP"/>
    </source>
</evidence>
<organism evidence="2 3">
    <name type="scientific">Podospora pseudocomata</name>
    <dbReference type="NCBI Taxonomy" id="2093779"/>
    <lineage>
        <taxon>Eukaryota</taxon>
        <taxon>Fungi</taxon>
        <taxon>Dikarya</taxon>
        <taxon>Ascomycota</taxon>
        <taxon>Pezizomycotina</taxon>
        <taxon>Sordariomycetes</taxon>
        <taxon>Sordariomycetidae</taxon>
        <taxon>Sordariales</taxon>
        <taxon>Podosporaceae</taxon>
        <taxon>Podospora</taxon>
    </lineage>
</organism>
<dbReference type="RefSeq" id="XP_062747267.1">
    <property type="nucleotide sequence ID" value="XM_062884403.1"/>
</dbReference>
<dbReference type="GeneID" id="87904310"/>
<sequence length="382" mass="40303">MMAPVTKSGWLLLLQAATTLISGVSARCNSCKASDELLVLLRSEDVFSEALPFCSSVLGLPLETAEVTATEEVVITVTQATTVTQVISDISSVTVTVSAPVAPTSQAIAVTEYKKHRRDTALASLPTWLPSGEDAYPDTRISSACHCLDRSSAIPLSTTTITHINPDNAVTVTEPATSTVISTLVSTVTATETLAPPAPSSTTISVAIQVLRKSTGQSVGWISNAASPNIATNQNSARRFTITIPDDQSTSSSGIRIQPVGGEATRALGFRTVGGTTRIETYYGSTDYVPLTSANEPYVCDAQFCHATDIWTLDTETGSIGWNWVIPDGSVAPVVLYRVGGWMYPVGNLAAFMSSTSSAPSDTKYEITLRYVEIVETAPAAP</sequence>
<dbReference type="EMBL" id="JAFFHA010000002">
    <property type="protein sequence ID" value="KAK4658295.1"/>
    <property type="molecule type" value="Genomic_DNA"/>
</dbReference>
<keyword evidence="3" id="KW-1185">Reference proteome</keyword>
<comment type="caution">
    <text evidence="2">The sequence shown here is derived from an EMBL/GenBank/DDBJ whole genome shotgun (WGS) entry which is preliminary data.</text>
</comment>